<proteinExistence type="predicted"/>
<keyword evidence="2" id="KW-1185">Reference proteome</keyword>
<comment type="caution">
    <text evidence="1">The sequence shown here is derived from an EMBL/GenBank/DDBJ whole genome shotgun (WGS) entry which is preliminary data.</text>
</comment>
<dbReference type="RefSeq" id="WP_307224308.1">
    <property type="nucleotide sequence ID" value="NZ_CP116940.1"/>
</dbReference>
<dbReference type="EMBL" id="JAUSUE010000012">
    <property type="protein sequence ID" value="MDQ0204116.1"/>
    <property type="molecule type" value="Genomic_DNA"/>
</dbReference>
<dbReference type="Proteomes" id="UP001239167">
    <property type="component" value="Unassembled WGS sequence"/>
</dbReference>
<organism evidence="1 2">
    <name type="scientific">Pectinatus haikarae</name>
    <dbReference type="NCBI Taxonomy" id="349096"/>
    <lineage>
        <taxon>Bacteria</taxon>
        <taxon>Bacillati</taxon>
        <taxon>Bacillota</taxon>
        <taxon>Negativicutes</taxon>
        <taxon>Selenomonadales</taxon>
        <taxon>Selenomonadaceae</taxon>
        <taxon>Pectinatus</taxon>
    </lineage>
</organism>
<evidence type="ECO:0000313" key="2">
    <source>
        <dbReference type="Proteomes" id="UP001239167"/>
    </source>
</evidence>
<sequence length="44" mass="4811">MSEEIIDNKFPIRLVTGGMSGLIVVYENANGGTGFVNVDNFHVR</sequence>
<gene>
    <name evidence="1" type="ORF">J2S01_001838</name>
</gene>
<protein>
    <submittedName>
        <fullName evidence="1">Uncharacterized protein</fullName>
    </submittedName>
</protein>
<accession>A0ABT9Y8R6</accession>
<reference evidence="1 2" key="1">
    <citation type="submission" date="2023-07" db="EMBL/GenBank/DDBJ databases">
        <title>Genomic Encyclopedia of Type Strains, Phase IV (KMG-IV): sequencing the most valuable type-strain genomes for metagenomic binning, comparative biology and taxonomic classification.</title>
        <authorList>
            <person name="Goeker M."/>
        </authorList>
    </citation>
    <scope>NUCLEOTIDE SEQUENCE [LARGE SCALE GENOMIC DNA]</scope>
    <source>
        <strain evidence="1 2">DSM 16980</strain>
    </source>
</reference>
<evidence type="ECO:0000313" key="1">
    <source>
        <dbReference type="EMBL" id="MDQ0204116.1"/>
    </source>
</evidence>
<name>A0ABT9Y8R6_9FIRM</name>